<dbReference type="EMBL" id="FOEN01000005">
    <property type="protein sequence ID" value="SEQ10128.1"/>
    <property type="molecule type" value="Genomic_DNA"/>
</dbReference>
<dbReference type="InterPro" id="IPR006674">
    <property type="entry name" value="HD_domain"/>
</dbReference>
<reference evidence="2 3" key="1">
    <citation type="submission" date="2016-10" db="EMBL/GenBank/DDBJ databases">
        <authorList>
            <person name="de Groot N.N."/>
        </authorList>
    </citation>
    <scope>NUCLEOTIDE SEQUENCE [LARGE SCALE GENOMIC DNA]</scope>
    <source>
        <strain evidence="2 3">DSM 15695</strain>
    </source>
</reference>
<dbReference type="STRING" id="89093.SAMN04488558_10571"/>
<feature type="domain" description="HD/PDEase" evidence="1">
    <location>
        <begin position="29"/>
        <end position="146"/>
    </location>
</feature>
<dbReference type="AlphaFoldDB" id="A0A1H9DBK5"/>
<sequence>MKNTNYLLTHDSFQKLVKDLADQESERIFCKHSLQHFIDVARICYIHCLEDQIPVDKDLVYVTALLHDLGRSLSGTDGKDHHLHSQEIAQSFLQEMNFNPEQQALILQAISQHRHTQEIATDPFARAFQLADKEARLCFQCPAYDLCYWPEERKNQVLKY</sequence>
<dbReference type="Gene3D" id="1.10.3210.10">
    <property type="entry name" value="Hypothetical protein af1432"/>
    <property type="match status" value="1"/>
</dbReference>
<evidence type="ECO:0000313" key="3">
    <source>
        <dbReference type="Proteomes" id="UP000198833"/>
    </source>
</evidence>
<protein>
    <submittedName>
        <fullName evidence="2">HD domain-containing protein</fullName>
    </submittedName>
</protein>
<gene>
    <name evidence="2" type="ORF">SAMN04488558_10571</name>
</gene>
<dbReference type="RefSeq" id="WP_092571558.1">
    <property type="nucleotide sequence ID" value="NZ_CALUDV010000001.1"/>
</dbReference>
<keyword evidence="3" id="KW-1185">Reference proteome</keyword>
<dbReference type="InterPro" id="IPR003607">
    <property type="entry name" value="HD/PDEase_dom"/>
</dbReference>
<dbReference type="SMART" id="SM00471">
    <property type="entry name" value="HDc"/>
    <property type="match status" value="1"/>
</dbReference>
<evidence type="ECO:0000313" key="2">
    <source>
        <dbReference type="EMBL" id="SEQ10128.1"/>
    </source>
</evidence>
<dbReference type="Pfam" id="PF01966">
    <property type="entry name" value="HD"/>
    <property type="match status" value="1"/>
</dbReference>
<evidence type="ECO:0000259" key="1">
    <source>
        <dbReference type="SMART" id="SM00471"/>
    </source>
</evidence>
<dbReference type="CDD" id="cd00077">
    <property type="entry name" value="HDc"/>
    <property type="match status" value="1"/>
</dbReference>
<organism evidence="2 3">
    <name type="scientific">Ignavigranum ruoffiae</name>
    <dbReference type="NCBI Taxonomy" id="89093"/>
    <lineage>
        <taxon>Bacteria</taxon>
        <taxon>Bacillati</taxon>
        <taxon>Bacillota</taxon>
        <taxon>Bacilli</taxon>
        <taxon>Lactobacillales</taxon>
        <taxon>Aerococcaceae</taxon>
        <taxon>Ignavigranum</taxon>
    </lineage>
</organism>
<proteinExistence type="predicted"/>
<dbReference type="Proteomes" id="UP000198833">
    <property type="component" value="Unassembled WGS sequence"/>
</dbReference>
<name>A0A1H9DBK5_9LACT</name>
<accession>A0A1H9DBK5</accession>
<dbReference type="SUPFAM" id="SSF109604">
    <property type="entry name" value="HD-domain/PDEase-like"/>
    <property type="match status" value="1"/>
</dbReference>
<dbReference type="OrthoDB" id="1669667at2"/>